<dbReference type="NCBIfam" id="TIGR03705">
    <property type="entry name" value="poly_P_kin"/>
    <property type="match status" value="1"/>
</dbReference>
<feature type="domain" description="Polyphosphate kinase C-terminal" evidence="10">
    <location>
        <begin position="511"/>
        <end position="683"/>
    </location>
</feature>
<dbReference type="AlphaFoldDB" id="A0A252F2W1"/>
<dbReference type="InterPro" id="IPR024953">
    <property type="entry name" value="PP_kinase_middle"/>
</dbReference>
<sequence length="738" mass="84719">MNNRIRRRAADMLPKELLVNRELSWLEFNKRVLSEALRADVPLFERLKFAAIYFSNLDEFFMVRVGSLTDQSIMDPDKLDDKTGWNAAEQVARMLEMVHSFEPMTEEMYTSLVIELKQHSIDFINFKKISNMDEMIAQKYFTEEIKPLLSPQIVDRHHPFPFLRNKEKYVVTCHNNKNGGERFGVIPIGHLPDYFVVSFDGRKKVLFTCDIVEHFIGQLFTKQKIVEKATIRVTRNADIAVDEALLDYDMDFRGVMQELLKKRRRLFAVRLQMSCKSEKIQKYLCEHLEVTLPGVFIQKIPLDFGFGFSLAGKAKETDISLFYPERKPQVPAVYHQNIPIRTLADNEILLAYPFHSYNPFLNMLYEAADDPEVVSIKISLYRLAGHSKVVSALCYAADRGKDVLCMLELRARFDEQSNIDYSAILEEAGCRVIYGLSDYKVHAKLCLITRKDADGNVSYTTQVGTGNYNEKTSEQYTDLCFITNEEAVGRDATEVFNNLSIGETTEQTESLWVAPHCYRTHVLELLDREIEVQKNGGHGYVAMKINSFNDVGIMEKMIEASQAGVEIHLYIRGICCLRPGIEGSTDNITIRAIIGRYLEHSRIFVFGEGERQRIYLGSGDLLNRNTQRRVEIFAEPKSKEIRKQLLYIMKTLETDNSQSWLMQPDGTYERVVCREGERPVNSQMKLYDYFNCDTVTASAIPPAAKQKPVVAAAPKASQPKSQPKPGFFRRLLDSLFKK</sequence>
<dbReference type="InterPro" id="IPR003414">
    <property type="entry name" value="PP_kinase"/>
</dbReference>
<reference evidence="12 13" key="1">
    <citation type="submission" date="2017-05" db="EMBL/GenBank/DDBJ databases">
        <title>Butyricicoccus porcorum sp. nov. a butyrate-producing bacterium from the swine intestinal tract.</title>
        <authorList>
            <person name="Trachsel J."/>
            <person name="Humphrey S."/>
            <person name="Allen H.K."/>
        </authorList>
    </citation>
    <scope>NUCLEOTIDE SEQUENCE [LARGE SCALE GENOMIC DNA]</scope>
    <source>
        <strain evidence="12">BB10</strain>
    </source>
</reference>
<evidence type="ECO:0000313" key="12">
    <source>
        <dbReference type="EMBL" id="OUM20127.1"/>
    </source>
</evidence>
<dbReference type="Pfam" id="PF13089">
    <property type="entry name" value="PP_kinase_N"/>
    <property type="match status" value="1"/>
</dbReference>
<feature type="domain" description="Polyphosphate kinase N-terminal" evidence="9">
    <location>
        <begin position="19"/>
        <end position="123"/>
    </location>
</feature>
<keyword evidence="1 6" id="KW-0597">Phosphoprotein</keyword>
<dbReference type="PANTHER" id="PTHR30218">
    <property type="entry name" value="POLYPHOSPHATE KINASE"/>
    <property type="match status" value="1"/>
</dbReference>
<evidence type="ECO:0000256" key="7">
    <source>
        <dbReference type="SAM" id="MobiDB-lite"/>
    </source>
</evidence>
<keyword evidence="5" id="KW-0067">ATP-binding</keyword>
<dbReference type="InterPro" id="IPR041108">
    <property type="entry name" value="PP_kinase_C_1"/>
</dbReference>
<feature type="compositionally biased region" description="Low complexity" evidence="7">
    <location>
        <begin position="706"/>
        <end position="725"/>
    </location>
</feature>
<dbReference type="GO" id="GO:0005524">
    <property type="term" value="F:ATP binding"/>
    <property type="evidence" value="ECO:0007669"/>
    <property type="project" value="UniProtKB-KW"/>
</dbReference>
<evidence type="ECO:0000313" key="13">
    <source>
        <dbReference type="Proteomes" id="UP000194903"/>
    </source>
</evidence>
<dbReference type="EC" id="2.7.4.1" evidence="6"/>
<keyword evidence="13" id="KW-1185">Reference proteome</keyword>
<dbReference type="InterPro" id="IPR036832">
    <property type="entry name" value="PPK_N_dom_sf"/>
</dbReference>
<organism evidence="12 13">
    <name type="scientific">Butyricicoccus porcorum</name>
    <dbReference type="NCBI Taxonomy" id="1945634"/>
    <lineage>
        <taxon>Bacteria</taxon>
        <taxon>Bacillati</taxon>
        <taxon>Bacillota</taxon>
        <taxon>Clostridia</taxon>
        <taxon>Eubacteriales</taxon>
        <taxon>Butyricicoccaceae</taxon>
        <taxon>Butyricicoccus</taxon>
    </lineage>
</organism>
<dbReference type="Pfam" id="PF13090">
    <property type="entry name" value="PP_kinase_C"/>
    <property type="match status" value="1"/>
</dbReference>
<dbReference type="EMBL" id="NHOC01000007">
    <property type="protein sequence ID" value="OUM20127.1"/>
    <property type="molecule type" value="Genomic_DNA"/>
</dbReference>
<dbReference type="SUPFAM" id="SSF143724">
    <property type="entry name" value="PHP14-like"/>
    <property type="match status" value="1"/>
</dbReference>
<evidence type="ECO:0000256" key="1">
    <source>
        <dbReference type="ARBA" id="ARBA00022553"/>
    </source>
</evidence>
<evidence type="ECO:0000256" key="2">
    <source>
        <dbReference type="ARBA" id="ARBA00022679"/>
    </source>
</evidence>
<evidence type="ECO:0000259" key="8">
    <source>
        <dbReference type="Pfam" id="PF02503"/>
    </source>
</evidence>
<evidence type="ECO:0000256" key="5">
    <source>
        <dbReference type="ARBA" id="ARBA00022840"/>
    </source>
</evidence>
<comment type="catalytic activity">
    <reaction evidence="6">
        <text>[phosphate](n) + ATP = [phosphate](n+1) + ADP</text>
        <dbReference type="Rhea" id="RHEA:19573"/>
        <dbReference type="Rhea" id="RHEA-COMP:9859"/>
        <dbReference type="Rhea" id="RHEA-COMP:14280"/>
        <dbReference type="ChEBI" id="CHEBI:16838"/>
        <dbReference type="ChEBI" id="CHEBI:30616"/>
        <dbReference type="ChEBI" id="CHEBI:456216"/>
        <dbReference type="EC" id="2.7.4.1"/>
    </reaction>
</comment>
<comment type="function">
    <text evidence="6">Catalyzes the reversible transfer of the terminal phosphate of ATP to form a long-chain polyphosphate (polyP).</text>
</comment>
<dbReference type="SUPFAM" id="SSF56024">
    <property type="entry name" value="Phospholipase D/nuclease"/>
    <property type="match status" value="2"/>
</dbReference>
<evidence type="ECO:0000259" key="9">
    <source>
        <dbReference type="Pfam" id="PF13089"/>
    </source>
</evidence>
<dbReference type="Pfam" id="PF02503">
    <property type="entry name" value="PP_kinase"/>
    <property type="match status" value="1"/>
</dbReference>
<protein>
    <recommendedName>
        <fullName evidence="6">Polyphosphate kinase</fullName>
        <ecNumber evidence="6">2.7.4.1</ecNumber>
    </recommendedName>
</protein>
<name>A0A252F2W1_9FIRM</name>
<keyword evidence="4 12" id="KW-0418">Kinase</keyword>
<dbReference type="Gene3D" id="3.30.870.10">
    <property type="entry name" value="Endonuclease Chain A"/>
    <property type="match status" value="2"/>
</dbReference>
<dbReference type="InterPro" id="IPR025198">
    <property type="entry name" value="PPK_N_dom"/>
</dbReference>
<dbReference type="InterPro" id="IPR036830">
    <property type="entry name" value="PP_kinase_middle_dom_sf"/>
</dbReference>
<feature type="domain" description="Polyphosphate kinase C-terminal" evidence="11">
    <location>
        <begin position="342"/>
        <end position="500"/>
    </location>
</feature>
<feature type="region of interest" description="Disordered" evidence="7">
    <location>
        <begin position="706"/>
        <end position="726"/>
    </location>
</feature>
<evidence type="ECO:0000256" key="3">
    <source>
        <dbReference type="ARBA" id="ARBA00022741"/>
    </source>
</evidence>
<dbReference type="PIRSF" id="PIRSF015589">
    <property type="entry name" value="PP_kinase"/>
    <property type="match status" value="1"/>
</dbReference>
<proteinExistence type="inferred from homology"/>
<dbReference type="Gene3D" id="1.20.58.310">
    <property type="entry name" value="Polyphosphate kinase N-terminal domain"/>
    <property type="match status" value="1"/>
</dbReference>
<dbReference type="OrthoDB" id="9761456at2"/>
<evidence type="ECO:0000256" key="4">
    <source>
        <dbReference type="ARBA" id="ARBA00022777"/>
    </source>
</evidence>
<keyword evidence="3" id="KW-0547">Nucleotide-binding</keyword>
<dbReference type="InterPro" id="IPR025200">
    <property type="entry name" value="PPK_C_dom2"/>
</dbReference>
<dbReference type="PANTHER" id="PTHR30218:SF0">
    <property type="entry name" value="POLYPHOSPHATE KINASE"/>
    <property type="match status" value="1"/>
</dbReference>
<keyword evidence="2 6" id="KW-0808">Transferase</keyword>
<evidence type="ECO:0000256" key="6">
    <source>
        <dbReference type="RuleBase" id="RU003800"/>
    </source>
</evidence>
<dbReference type="SUPFAM" id="SSF140356">
    <property type="entry name" value="PPK N-terminal domain-like"/>
    <property type="match status" value="1"/>
</dbReference>
<dbReference type="Gene3D" id="3.30.1840.10">
    <property type="entry name" value="Polyphosphate kinase middle domain"/>
    <property type="match status" value="1"/>
</dbReference>
<dbReference type="GO" id="GO:0009358">
    <property type="term" value="C:polyphosphate kinase complex"/>
    <property type="evidence" value="ECO:0007669"/>
    <property type="project" value="InterPro"/>
</dbReference>
<evidence type="ECO:0000259" key="10">
    <source>
        <dbReference type="Pfam" id="PF13090"/>
    </source>
</evidence>
<comment type="caution">
    <text evidence="12">The sequence shown here is derived from an EMBL/GenBank/DDBJ whole genome shotgun (WGS) entry which is preliminary data.</text>
</comment>
<dbReference type="GO" id="GO:0008976">
    <property type="term" value="F:polyphosphate kinase activity"/>
    <property type="evidence" value="ECO:0007669"/>
    <property type="project" value="UniProtKB-EC"/>
</dbReference>
<feature type="domain" description="Polyphosphate kinase middle" evidence="8">
    <location>
        <begin position="136"/>
        <end position="308"/>
    </location>
</feature>
<accession>A0A252F2W1</accession>
<comment type="similarity">
    <text evidence="6">Belongs to the polyphosphate kinase 1 (PPK1) family.</text>
</comment>
<dbReference type="GO" id="GO:0006799">
    <property type="term" value="P:polyphosphate biosynthetic process"/>
    <property type="evidence" value="ECO:0007669"/>
    <property type="project" value="InterPro"/>
</dbReference>
<dbReference type="Proteomes" id="UP000194903">
    <property type="component" value="Unassembled WGS sequence"/>
</dbReference>
<gene>
    <name evidence="12" type="ORF">CBW42_08685</name>
</gene>
<comment type="PTM">
    <text evidence="6">An intermediate of this reaction is the autophosphorylated ppk in which a phosphate is covalently linked to a histidine residue through a N-P bond.</text>
</comment>
<evidence type="ECO:0000259" key="11">
    <source>
        <dbReference type="Pfam" id="PF17941"/>
    </source>
</evidence>
<dbReference type="Pfam" id="PF17941">
    <property type="entry name" value="PP_kinase_C_1"/>
    <property type="match status" value="1"/>
</dbReference>